<dbReference type="EMBL" id="JACFYX010000010">
    <property type="protein sequence ID" value="MBG0835891.1"/>
    <property type="molecule type" value="Genomic_DNA"/>
</dbReference>
<dbReference type="AlphaFoldDB" id="A0A931D160"/>
<sequence length="309" mass="33207">MSAIDGGLHVLRSSPFIQLQDGGRFGVRHLGVTQCGALDWIAHRWANWLLGNPLTAAVVEITLGNADFECSRDATLALTGADLGARLDDQPLASWRSFEVRKGQRLSFAQPRHGARAYLAAPGGFQAPLVLGSCASMLREGLGGLQGDGRAIAVGDSLAWTGSTRAMRQMPADFIPEYQDAPRLQLVLGAQIGDFRGQSLFDAFNSQWLIDQRADRMGIRLNGPQLQCLRGSMISEGIPLGAVQVPPDGQPIILLNDRQTIGGYPRLGALTPQAVARLAQCLPGQSVQLAPTTQDSALLAQRRLLAQWQ</sequence>
<organism evidence="5 6">
    <name type="scientific">Pseudomonas chaetocerotis</name>
    <dbReference type="NCBI Taxonomy" id="2758695"/>
    <lineage>
        <taxon>Bacteria</taxon>
        <taxon>Pseudomonadati</taxon>
        <taxon>Pseudomonadota</taxon>
        <taxon>Gammaproteobacteria</taxon>
        <taxon>Pseudomonadales</taxon>
        <taxon>Pseudomonadaceae</taxon>
        <taxon>Pseudomonas</taxon>
    </lineage>
</organism>
<dbReference type="GO" id="GO:0005524">
    <property type="term" value="F:ATP binding"/>
    <property type="evidence" value="ECO:0007669"/>
    <property type="project" value="UniProtKB-KW"/>
</dbReference>
<dbReference type="PANTHER" id="PTHR43309">
    <property type="entry name" value="5-OXOPROLINASE SUBUNIT C"/>
    <property type="match status" value="1"/>
</dbReference>
<keyword evidence="2" id="KW-0378">Hydrolase</keyword>
<dbReference type="Gene3D" id="2.40.100.10">
    <property type="entry name" value="Cyclophilin-like"/>
    <property type="match status" value="1"/>
</dbReference>
<keyword evidence="1" id="KW-0547">Nucleotide-binding</keyword>
<protein>
    <submittedName>
        <fullName evidence="5">Biotin-dependent carboxyltransferase</fullName>
    </submittedName>
</protein>
<keyword evidence="6" id="KW-1185">Reference proteome</keyword>
<dbReference type="GO" id="GO:0016787">
    <property type="term" value="F:hydrolase activity"/>
    <property type="evidence" value="ECO:0007669"/>
    <property type="project" value="UniProtKB-KW"/>
</dbReference>
<evidence type="ECO:0000256" key="3">
    <source>
        <dbReference type="ARBA" id="ARBA00022840"/>
    </source>
</evidence>
<dbReference type="PANTHER" id="PTHR43309:SF4">
    <property type="entry name" value="CARBOXYLTRANSFERASE DOMAIN-CONTAINING PROTEIN"/>
    <property type="match status" value="1"/>
</dbReference>
<comment type="caution">
    <text evidence="5">The sequence shown here is derived from an EMBL/GenBank/DDBJ whole genome shotgun (WGS) entry which is preliminary data.</text>
</comment>
<gene>
    <name evidence="5" type="ORF">H3221_12315</name>
</gene>
<dbReference type="Pfam" id="PF02626">
    <property type="entry name" value="CT_A_B"/>
    <property type="match status" value="1"/>
</dbReference>
<accession>A0A931D160</accession>
<evidence type="ECO:0000256" key="1">
    <source>
        <dbReference type="ARBA" id="ARBA00022741"/>
    </source>
</evidence>
<evidence type="ECO:0000313" key="5">
    <source>
        <dbReference type="EMBL" id="MBG0835891.1"/>
    </source>
</evidence>
<evidence type="ECO:0000313" key="6">
    <source>
        <dbReference type="Proteomes" id="UP000596932"/>
    </source>
</evidence>
<dbReference type="Proteomes" id="UP000596932">
    <property type="component" value="Unassembled WGS sequence"/>
</dbReference>
<reference evidence="5" key="1">
    <citation type="submission" date="2020-07" db="EMBL/GenBank/DDBJ databases">
        <title>Pseudomonas chaetoceroseae sp. nov., a new member of the Pseudomonas oleovorans group isolated from a culture of Chaetoceros calcitrans.</title>
        <authorList>
            <person name="Girard L."/>
            <person name="Lood C."/>
            <person name="De Mot R."/>
            <person name="Baudart J."/>
        </authorList>
    </citation>
    <scope>NUCLEOTIDE SEQUENCE</scope>
    <source>
        <strain evidence="5">536</strain>
    </source>
</reference>
<dbReference type="SMART" id="SM00797">
    <property type="entry name" value="AHS2"/>
    <property type="match status" value="1"/>
</dbReference>
<evidence type="ECO:0000259" key="4">
    <source>
        <dbReference type="SMART" id="SM00797"/>
    </source>
</evidence>
<dbReference type="RefSeq" id="WP_196475246.1">
    <property type="nucleotide sequence ID" value="NZ_JACFYX020000010.1"/>
</dbReference>
<dbReference type="InterPro" id="IPR003778">
    <property type="entry name" value="CT_A_B"/>
</dbReference>
<name>A0A931D160_9PSED</name>
<dbReference type="InterPro" id="IPR052708">
    <property type="entry name" value="PxpC"/>
</dbReference>
<feature type="domain" description="Carboxyltransferase" evidence="4">
    <location>
        <begin position="29"/>
        <end position="308"/>
    </location>
</feature>
<proteinExistence type="predicted"/>
<dbReference type="InterPro" id="IPR029000">
    <property type="entry name" value="Cyclophilin-like_dom_sf"/>
</dbReference>
<keyword evidence="3" id="KW-0067">ATP-binding</keyword>
<evidence type="ECO:0000256" key="2">
    <source>
        <dbReference type="ARBA" id="ARBA00022801"/>
    </source>
</evidence>
<dbReference type="NCBIfam" id="TIGR00724">
    <property type="entry name" value="urea_amlyse_rel"/>
    <property type="match status" value="1"/>
</dbReference>